<evidence type="ECO:0000259" key="2">
    <source>
        <dbReference type="PROSITE" id="PS50110"/>
    </source>
</evidence>
<keyword evidence="1" id="KW-0597">Phosphoprotein</keyword>
<dbReference type="InterPro" id="IPR052893">
    <property type="entry name" value="TCS_response_regulator"/>
</dbReference>
<dbReference type="SUPFAM" id="SSF52172">
    <property type="entry name" value="CheY-like"/>
    <property type="match status" value="1"/>
</dbReference>
<accession>A0AA48H9R4</accession>
<dbReference type="Pfam" id="PF00072">
    <property type="entry name" value="Response_reg"/>
    <property type="match status" value="1"/>
</dbReference>
<dbReference type="PROSITE" id="PS50110">
    <property type="entry name" value="RESPONSE_REGULATORY"/>
    <property type="match status" value="1"/>
</dbReference>
<dbReference type="PANTHER" id="PTHR44520:SF2">
    <property type="entry name" value="RESPONSE REGULATOR RCP1"/>
    <property type="match status" value="1"/>
</dbReference>
<dbReference type="AlphaFoldDB" id="A0AA48H9R4"/>
<organism evidence="3 4">
    <name type="scientific">Flagellimonas marinaquae</name>
    <dbReference type="NCBI Taxonomy" id="254955"/>
    <lineage>
        <taxon>Bacteria</taxon>
        <taxon>Pseudomonadati</taxon>
        <taxon>Bacteroidota</taxon>
        <taxon>Flavobacteriia</taxon>
        <taxon>Flavobacteriales</taxon>
        <taxon>Flavobacteriaceae</taxon>
        <taxon>Flagellimonas</taxon>
    </lineage>
</organism>
<keyword evidence="4" id="KW-1185">Reference proteome</keyword>
<sequence length="138" mass="15902">MKKSSILLVDDDEIYLFVTKKLLNSLSDDLIVNSFTDGEQALEYVHLCLSENVNLPEVILLDINMPYLDGWGFLSEFKKIKPKLEDQKVKIFMVTSSNSEDDIKKAKEFEEITGYVVKPIYEDKLKDILTEVFNTSLE</sequence>
<dbReference type="InterPro" id="IPR011006">
    <property type="entry name" value="CheY-like_superfamily"/>
</dbReference>
<evidence type="ECO:0000313" key="3">
    <source>
        <dbReference type="EMBL" id="BDW91330.1"/>
    </source>
</evidence>
<dbReference type="InterPro" id="IPR001789">
    <property type="entry name" value="Sig_transdc_resp-reg_receiver"/>
</dbReference>
<evidence type="ECO:0000313" key="4">
    <source>
        <dbReference type="Proteomes" id="UP001330184"/>
    </source>
</evidence>
<protein>
    <submittedName>
        <fullName evidence="3">Response regulator</fullName>
    </submittedName>
</protein>
<proteinExistence type="predicted"/>
<dbReference type="EMBL" id="AP027268">
    <property type="protein sequence ID" value="BDW91330.1"/>
    <property type="molecule type" value="Genomic_DNA"/>
</dbReference>
<dbReference type="RefSeq" id="WP_224836524.1">
    <property type="nucleotide sequence ID" value="NZ_AP027268.1"/>
</dbReference>
<dbReference type="Proteomes" id="UP001330184">
    <property type="component" value="Chromosome"/>
</dbReference>
<gene>
    <name evidence="3" type="ORF">MACH07_01620</name>
</gene>
<reference evidence="3 4" key="1">
    <citation type="submission" date="2023-01" db="EMBL/GenBank/DDBJ databases">
        <title>Complete genome sequence of Muricauda aquimarina strain IFOP_LL357.</title>
        <authorList>
            <person name="Gajardo G."/>
            <person name="Ueki S."/>
            <person name="Maruyama F."/>
        </authorList>
    </citation>
    <scope>NUCLEOTIDE SEQUENCE [LARGE SCALE GENOMIC DNA]</scope>
    <source>
        <strain evidence="3 4">IFOP_LL357</strain>
    </source>
</reference>
<dbReference type="Gene3D" id="3.40.50.2300">
    <property type="match status" value="1"/>
</dbReference>
<feature type="domain" description="Response regulatory" evidence="2">
    <location>
        <begin position="5"/>
        <end position="133"/>
    </location>
</feature>
<dbReference type="GO" id="GO:0000160">
    <property type="term" value="P:phosphorelay signal transduction system"/>
    <property type="evidence" value="ECO:0007669"/>
    <property type="project" value="InterPro"/>
</dbReference>
<dbReference type="SMART" id="SM00448">
    <property type="entry name" value="REC"/>
    <property type="match status" value="1"/>
</dbReference>
<evidence type="ECO:0000256" key="1">
    <source>
        <dbReference type="PROSITE-ProRule" id="PRU00169"/>
    </source>
</evidence>
<dbReference type="PANTHER" id="PTHR44520">
    <property type="entry name" value="RESPONSE REGULATOR RCP1-RELATED"/>
    <property type="match status" value="1"/>
</dbReference>
<feature type="modified residue" description="4-aspartylphosphate" evidence="1">
    <location>
        <position position="62"/>
    </location>
</feature>
<name>A0AA48H9R4_9FLAO</name>